<keyword evidence="5" id="KW-1185">Reference proteome</keyword>
<dbReference type="FunFam" id="3.40.309.10:FF:000009">
    <property type="entry name" value="Aldehyde dehydrogenase A"/>
    <property type="match status" value="1"/>
</dbReference>
<keyword evidence="2" id="KW-0560">Oxidoreductase</keyword>
<dbReference type="EMBL" id="VRZA01000005">
    <property type="protein sequence ID" value="TXS92188.1"/>
    <property type="molecule type" value="Genomic_DNA"/>
</dbReference>
<dbReference type="PANTHER" id="PTHR43353">
    <property type="entry name" value="SUCCINATE-SEMIALDEHYDE DEHYDROGENASE, MITOCHONDRIAL"/>
    <property type="match status" value="1"/>
</dbReference>
<accession>A0A5C8ZUL8</accession>
<comment type="caution">
    <text evidence="4">The sequence shown here is derived from an EMBL/GenBank/DDBJ whole genome shotgun (WGS) entry which is preliminary data.</text>
</comment>
<evidence type="ECO:0000313" key="5">
    <source>
        <dbReference type="Proteomes" id="UP000321039"/>
    </source>
</evidence>
<dbReference type="PANTHER" id="PTHR43353:SF5">
    <property type="entry name" value="SUCCINATE-SEMIALDEHYDE DEHYDROGENASE, MITOCHONDRIAL"/>
    <property type="match status" value="1"/>
</dbReference>
<dbReference type="InterPro" id="IPR015590">
    <property type="entry name" value="Aldehyde_DH_dom"/>
</dbReference>
<protein>
    <submittedName>
        <fullName evidence="4">NAD-dependent succinate-semialdehyde dehydrogenase</fullName>
    </submittedName>
</protein>
<dbReference type="FunFam" id="3.40.605.10:FF:000007">
    <property type="entry name" value="NAD/NADP-dependent betaine aldehyde dehydrogenase"/>
    <property type="match status" value="1"/>
</dbReference>
<evidence type="ECO:0000256" key="2">
    <source>
        <dbReference type="ARBA" id="ARBA00023002"/>
    </source>
</evidence>
<organism evidence="4 5">
    <name type="scientific">Parahaliea maris</name>
    <dbReference type="NCBI Taxonomy" id="2716870"/>
    <lineage>
        <taxon>Bacteria</taxon>
        <taxon>Pseudomonadati</taxon>
        <taxon>Pseudomonadota</taxon>
        <taxon>Gammaproteobacteria</taxon>
        <taxon>Cellvibrionales</taxon>
        <taxon>Halieaceae</taxon>
        <taxon>Parahaliea</taxon>
    </lineage>
</organism>
<comment type="similarity">
    <text evidence="1">Belongs to the aldehyde dehydrogenase family.</text>
</comment>
<feature type="domain" description="Aldehyde dehydrogenase" evidence="3">
    <location>
        <begin position="21"/>
        <end position="479"/>
    </location>
</feature>
<gene>
    <name evidence="4" type="ORF">FV139_14225</name>
</gene>
<dbReference type="CDD" id="cd07103">
    <property type="entry name" value="ALDH_F5_SSADH_GabD"/>
    <property type="match status" value="1"/>
</dbReference>
<reference evidence="4 5" key="1">
    <citation type="submission" date="2019-08" db="EMBL/GenBank/DDBJ databases">
        <title>Parahaliea maris sp. nov., isolated from the surface seawater.</title>
        <authorList>
            <person name="Liu Y."/>
        </authorList>
    </citation>
    <scope>NUCLEOTIDE SEQUENCE [LARGE SCALE GENOMIC DNA]</scope>
    <source>
        <strain evidence="4 5">HSLHS9</strain>
    </source>
</reference>
<dbReference type="Pfam" id="PF00171">
    <property type="entry name" value="Aldedh"/>
    <property type="match status" value="1"/>
</dbReference>
<evidence type="ECO:0000259" key="3">
    <source>
        <dbReference type="Pfam" id="PF00171"/>
    </source>
</evidence>
<dbReference type="AlphaFoldDB" id="A0A5C8ZUL8"/>
<dbReference type="InterPro" id="IPR050740">
    <property type="entry name" value="Aldehyde_DH_Superfamily"/>
</dbReference>
<dbReference type="Gene3D" id="3.40.605.10">
    <property type="entry name" value="Aldehyde Dehydrogenase, Chain A, domain 1"/>
    <property type="match status" value="1"/>
</dbReference>
<sequence length="485" mass="51735">MTESQVSVEMLDVRLLINGEWVSGSEGNRLTIIDPATNSPCGHVAVASERDLANAVAAAEEGFNAWRNIPPFQRATILGKAATLLRERAGDIAADLSAEQGKPFAQAKHEVSGAADVIEWFAEEGKRCFGQVIPGRTTDTHTLTRLEPIGPVAAFTPWNFPVSQAVKKVAAALAAGCSIILKGPEEAPGACAGMMKCFADAGLPSGSVGLLYGNPAEISNYLVAHDSIRCVTLTGSVAVGKTVASLAGRYMKPVVMELGGHAPVIVCEDADLDLAVEQLVKMKFLNAGQVCLSPTRFLVARKIYDDFVSRFRERAVALKIDAGDNPEADMGPLASQRRIESMEALVADAIEVGATLKCGGQRLERTGCFFMPTVLSNVPTEARAMNEEPFGPVALIRPFDTVEEALVEANRLPFGLASYIFTNSIQTEAFLTENIQAGMVAVNRIFSSNIEAPFSGVKDSGYGTEGGTFAIRNFLTEKMITRFVG</sequence>
<dbReference type="InterPro" id="IPR016161">
    <property type="entry name" value="Ald_DH/histidinol_DH"/>
</dbReference>
<dbReference type="SUPFAM" id="SSF53720">
    <property type="entry name" value="ALDH-like"/>
    <property type="match status" value="1"/>
</dbReference>
<dbReference type="GO" id="GO:0016620">
    <property type="term" value="F:oxidoreductase activity, acting on the aldehyde or oxo group of donors, NAD or NADP as acceptor"/>
    <property type="evidence" value="ECO:0007669"/>
    <property type="project" value="InterPro"/>
</dbReference>
<dbReference type="InterPro" id="IPR016163">
    <property type="entry name" value="Ald_DH_C"/>
</dbReference>
<dbReference type="Gene3D" id="3.40.309.10">
    <property type="entry name" value="Aldehyde Dehydrogenase, Chain A, domain 2"/>
    <property type="match status" value="1"/>
</dbReference>
<evidence type="ECO:0000256" key="1">
    <source>
        <dbReference type="ARBA" id="ARBA00009986"/>
    </source>
</evidence>
<name>A0A5C8ZUL8_9GAMM</name>
<evidence type="ECO:0000313" key="4">
    <source>
        <dbReference type="EMBL" id="TXS92188.1"/>
    </source>
</evidence>
<dbReference type="InterPro" id="IPR016162">
    <property type="entry name" value="Ald_DH_N"/>
</dbReference>
<proteinExistence type="inferred from homology"/>
<dbReference type="Proteomes" id="UP000321039">
    <property type="component" value="Unassembled WGS sequence"/>
</dbReference>